<dbReference type="PANTHER" id="PTHR22939:SF129">
    <property type="entry name" value="SERINE PROTEASE HTRA2, MITOCHONDRIAL"/>
    <property type="match status" value="1"/>
</dbReference>
<evidence type="ECO:0000256" key="2">
    <source>
        <dbReference type="ARBA" id="ARBA00022670"/>
    </source>
</evidence>
<keyword evidence="3 5" id="KW-0378">Hydrolase</keyword>
<dbReference type="RefSeq" id="WP_011130880.1">
    <property type="nucleotide sequence ID" value="NC_005071.1"/>
</dbReference>
<dbReference type="Gene3D" id="2.30.42.10">
    <property type="match status" value="1"/>
</dbReference>
<protein>
    <submittedName>
        <fullName evidence="5">Serine proteases, trypsin family</fullName>
        <ecNumber evidence="5">3.4.21.-</ecNumber>
    </submittedName>
</protein>
<dbReference type="GO" id="GO:0004252">
    <property type="term" value="F:serine-type endopeptidase activity"/>
    <property type="evidence" value="ECO:0007669"/>
    <property type="project" value="InterPro"/>
</dbReference>
<dbReference type="InterPro" id="IPR036034">
    <property type="entry name" value="PDZ_sf"/>
</dbReference>
<dbReference type="InterPro" id="IPR009003">
    <property type="entry name" value="Peptidase_S1_PA"/>
</dbReference>
<sequence>MISFRLLLQQGCIVLKRFWGLFLMSVLFPLAAGGQPVWALSGLDGTTSHNFVADAVSQVAPAVVRIDTERTVQRQPFDPTLIDPLLRDLLGEPGIGPERERGQGSGVVIDDQGLVLTNAHVVERVDAVSVTLADGDQHDGSVVGTDPVTDLALVRLDGGTRPEAAPLGDSDALEVGDWAIALGTPYGLERTVTLGIVSSLHRNISSLGFSDKRLDLIQTDAAINPGNSGGPLVNGRGEVIGINTLVRSGPGAGLGFAIPINLARHVSEQLLTSGEVVHPYLGVQLVPLTARIAREHNRDPNSLVELPERFGALVQSVLPDSPAERAGLRRGDLVIAAAETSVSDPQTLLKQVDQAEIGVPLSLRIMRNGQEMSLSVNPAALPGLS</sequence>
<name>Q7TUR6_PROMM</name>
<evidence type="ECO:0000313" key="6">
    <source>
        <dbReference type="Proteomes" id="UP000001423"/>
    </source>
</evidence>
<evidence type="ECO:0000313" key="5">
    <source>
        <dbReference type="EMBL" id="CAE21687.1"/>
    </source>
</evidence>
<dbReference type="PRINTS" id="PR00834">
    <property type="entry name" value="PROTEASES2C"/>
</dbReference>
<reference evidence="5 6" key="1">
    <citation type="journal article" date="2003" name="Nature">
        <title>Genome divergence in two Prochlorococcus ecotypes reflects oceanic niche differentiation.</title>
        <authorList>
            <person name="Rocap G."/>
            <person name="Larimer F.W."/>
            <person name="Lamerdin J.E."/>
            <person name="Malfatti S."/>
            <person name="Chain P."/>
            <person name="Ahlgren N.A."/>
            <person name="Arellano A."/>
            <person name="Coleman M."/>
            <person name="Hauser L."/>
            <person name="Hess W.R."/>
            <person name="Johnson Z.I."/>
            <person name="Land M.L."/>
            <person name="Lindell D."/>
            <person name="Post A.F."/>
            <person name="Regala W."/>
            <person name="Shah M."/>
            <person name="Shaw S.L."/>
            <person name="Steglich C."/>
            <person name="Sullivan M.B."/>
            <person name="Ting C.S."/>
            <person name="Tolonen A."/>
            <person name="Webb E.A."/>
            <person name="Zinser E.R."/>
            <person name="Chisholm S.W."/>
        </authorList>
    </citation>
    <scope>NUCLEOTIDE SEQUENCE [LARGE SCALE GENOMIC DNA]</scope>
    <source>
        <strain evidence="6">MIT 9313</strain>
    </source>
</reference>
<dbReference type="Pfam" id="PF13180">
    <property type="entry name" value="PDZ_2"/>
    <property type="match status" value="1"/>
</dbReference>
<dbReference type="eggNOG" id="COG0265">
    <property type="taxonomic scope" value="Bacteria"/>
</dbReference>
<dbReference type="PANTHER" id="PTHR22939">
    <property type="entry name" value="SERINE PROTEASE FAMILY S1C HTRA-RELATED"/>
    <property type="match status" value="1"/>
</dbReference>
<accession>Q7TUR6</accession>
<evidence type="ECO:0000256" key="3">
    <source>
        <dbReference type="ARBA" id="ARBA00022801"/>
    </source>
</evidence>
<dbReference type="PROSITE" id="PS50106">
    <property type="entry name" value="PDZ"/>
    <property type="match status" value="1"/>
</dbReference>
<dbReference type="Proteomes" id="UP000001423">
    <property type="component" value="Chromosome"/>
</dbReference>
<dbReference type="EC" id="3.4.21.-" evidence="5"/>
<dbReference type="Gene3D" id="2.40.10.120">
    <property type="match status" value="1"/>
</dbReference>
<dbReference type="SMART" id="SM00228">
    <property type="entry name" value="PDZ"/>
    <property type="match status" value="1"/>
</dbReference>
<evidence type="ECO:0000259" key="4">
    <source>
        <dbReference type="PROSITE" id="PS50106"/>
    </source>
</evidence>
<dbReference type="InterPro" id="IPR001940">
    <property type="entry name" value="Peptidase_S1C"/>
</dbReference>
<dbReference type="AlphaFoldDB" id="Q7TUR6"/>
<proteinExistence type="inferred from homology"/>
<gene>
    <name evidence="5" type="primary">hhoA</name>
    <name evidence="5" type="ordered locus">PMT_1512</name>
</gene>
<evidence type="ECO:0000256" key="1">
    <source>
        <dbReference type="ARBA" id="ARBA00010541"/>
    </source>
</evidence>
<keyword evidence="6" id="KW-1185">Reference proteome</keyword>
<dbReference type="SUPFAM" id="SSF50494">
    <property type="entry name" value="Trypsin-like serine proteases"/>
    <property type="match status" value="1"/>
</dbReference>
<organism evidence="5 6">
    <name type="scientific">Prochlorococcus marinus (strain MIT 9313)</name>
    <dbReference type="NCBI Taxonomy" id="74547"/>
    <lineage>
        <taxon>Bacteria</taxon>
        <taxon>Bacillati</taxon>
        <taxon>Cyanobacteriota</taxon>
        <taxon>Cyanophyceae</taxon>
        <taxon>Synechococcales</taxon>
        <taxon>Prochlorococcaceae</taxon>
        <taxon>Prochlorococcus</taxon>
    </lineage>
</organism>
<dbReference type="SUPFAM" id="SSF50156">
    <property type="entry name" value="PDZ domain-like"/>
    <property type="match status" value="1"/>
</dbReference>
<dbReference type="InterPro" id="IPR001478">
    <property type="entry name" value="PDZ"/>
</dbReference>
<feature type="domain" description="PDZ" evidence="4">
    <location>
        <begin position="265"/>
        <end position="344"/>
    </location>
</feature>
<dbReference type="GO" id="GO:0006508">
    <property type="term" value="P:proteolysis"/>
    <property type="evidence" value="ECO:0007669"/>
    <property type="project" value="UniProtKB-KW"/>
</dbReference>
<dbReference type="KEGG" id="pmt:PMT_1512"/>
<dbReference type="HOGENOM" id="CLU_020120_1_2_3"/>
<keyword evidence="2 5" id="KW-0645">Protease</keyword>
<comment type="similarity">
    <text evidence="1">Belongs to the peptidase S1C family.</text>
</comment>
<dbReference type="MEROPS" id="S01.482"/>
<dbReference type="Pfam" id="PF13365">
    <property type="entry name" value="Trypsin_2"/>
    <property type="match status" value="1"/>
</dbReference>
<dbReference type="EMBL" id="BX548175">
    <property type="protein sequence ID" value="CAE21687.1"/>
    <property type="molecule type" value="Genomic_DNA"/>
</dbReference>